<dbReference type="EMBL" id="JAMFLX010000011">
    <property type="protein sequence ID" value="MCL6270154.1"/>
    <property type="molecule type" value="Genomic_DNA"/>
</dbReference>
<accession>A0ABT0PFK1</accession>
<name>A0ABT0PFK1_9GAMM</name>
<sequence length="362" mass="40311">MSKKKKMNYHLILPANLFHLTATESIRMFHSQPHGSSVKCCLYHLYCTLIFTIGMAALAGKVQACEIDIYVNNTKNLQTLKLMHLPPYPDLPDLSSSSEAQEDWQPFKTLIFDIGNVSMIETAGKALFYSHCGYSKGSLLPQLKSQPLPSKMFFEQPGGANRRLILFYEGLYDYNPAFPRQLTVYMSCINVNIKRTVESFTYTETPVATVAYKILNTRSFEPHPILRSIYIYTNPRLGKPEVTLGKPEPSHSDISWTLTGAAVGAVATYPATSYLPFAPLATIPAFSLGGLIIGSALKHSASQEPDYINKRLIQKGMCKRPGFTRLQPNARALASESVVTDEPDRPLEASHTRLRQTVKPSS</sequence>
<organism evidence="2 3">
    <name type="scientific">Parendozoicomonas callyspongiae</name>
    <dbReference type="NCBI Taxonomy" id="2942213"/>
    <lineage>
        <taxon>Bacteria</taxon>
        <taxon>Pseudomonadati</taxon>
        <taxon>Pseudomonadota</taxon>
        <taxon>Gammaproteobacteria</taxon>
        <taxon>Oceanospirillales</taxon>
        <taxon>Endozoicomonadaceae</taxon>
        <taxon>Parendozoicomonas</taxon>
    </lineage>
</organism>
<comment type="caution">
    <text evidence="2">The sequence shown here is derived from an EMBL/GenBank/DDBJ whole genome shotgun (WGS) entry which is preliminary data.</text>
</comment>
<feature type="region of interest" description="Disordered" evidence="1">
    <location>
        <begin position="334"/>
        <end position="362"/>
    </location>
</feature>
<gene>
    <name evidence="2" type="ORF">M3P05_09435</name>
</gene>
<proteinExistence type="predicted"/>
<reference evidence="2 3" key="1">
    <citation type="submission" date="2022-05" db="EMBL/GenBank/DDBJ databases">
        <authorList>
            <person name="Park J.-S."/>
        </authorList>
    </citation>
    <scope>NUCLEOTIDE SEQUENCE [LARGE SCALE GENOMIC DNA]</scope>
    <source>
        <strain evidence="2 3">2012CJ34-2</strain>
    </source>
</reference>
<dbReference type="RefSeq" id="WP_249699317.1">
    <property type="nucleotide sequence ID" value="NZ_JAMFLX010000011.1"/>
</dbReference>
<protein>
    <submittedName>
        <fullName evidence="2">Uncharacterized protein</fullName>
    </submittedName>
</protein>
<feature type="compositionally biased region" description="Basic and acidic residues" evidence="1">
    <location>
        <begin position="342"/>
        <end position="351"/>
    </location>
</feature>
<evidence type="ECO:0000313" key="2">
    <source>
        <dbReference type="EMBL" id="MCL6270154.1"/>
    </source>
</evidence>
<evidence type="ECO:0000256" key="1">
    <source>
        <dbReference type="SAM" id="MobiDB-lite"/>
    </source>
</evidence>
<dbReference type="Proteomes" id="UP001203338">
    <property type="component" value="Unassembled WGS sequence"/>
</dbReference>
<evidence type="ECO:0000313" key="3">
    <source>
        <dbReference type="Proteomes" id="UP001203338"/>
    </source>
</evidence>
<keyword evidence="3" id="KW-1185">Reference proteome</keyword>